<dbReference type="SUPFAM" id="SSF51735">
    <property type="entry name" value="NAD(P)-binding Rossmann-fold domains"/>
    <property type="match status" value="1"/>
</dbReference>
<comment type="function">
    <text evidence="8">Catalyzes the NADPH-dependent reduction of glutamyl-tRNA(Glu) to glutamate 1-semialdehyde (GSA).</text>
</comment>
<dbReference type="Pfam" id="PF05201">
    <property type="entry name" value="GlutR_N"/>
    <property type="match status" value="1"/>
</dbReference>
<comment type="pathway">
    <text evidence="1 8 9">Porphyrin-containing compound metabolism; protoporphyrin-IX biosynthesis; 5-aminolevulinate from L-glutamyl-tRNA(Glu): step 1/2.</text>
</comment>
<feature type="domain" description="Tetrapyrrole biosynthesis glutamyl-tRNA reductase dimerisation" evidence="10">
    <location>
        <begin position="316"/>
        <end position="413"/>
    </location>
</feature>
<dbReference type="InterPro" id="IPR036453">
    <property type="entry name" value="GluRdtase_dimer_dom_sf"/>
</dbReference>
<comment type="similarity">
    <text evidence="2 8 9">Belongs to the glutamyl-tRNA reductase family.</text>
</comment>
<feature type="domain" description="Quinate/shikimate 5-dehydrogenase/glutamyl-tRNA reductase" evidence="11">
    <location>
        <begin position="178"/>
        <end position="301"/>
    </location>
</feature>
<dbReference type="InterPro" id="IPR000343">
    <property type="entry name" value="4pyrrol_synth_GluRdtase"/>
</dbReference>
<evidence type="ECO:0000256" key="8">
    <source>
        <dbReference type="HAMAP-Rule" id="MF_00087"/>
    </source>
</evidence>
<evidence type="ECO:0000256" key="4">
    <source>
        <dbReference type="ARBA" id="ARBA00022857"/>
    </source>
</evidence>
<evidence type="ECO:0000256" key="2">
    <source>
        <dbReference type="ARBA" id="ARBA00005916"/>
    </source>
</evidence>
<evidence type="ECO:0000313" key="14">
    <source>
        <dbReference type="Proteomes" id="UP001321445"/>
    </source>
</evidence>
<dbReference type="Gene3D" id="3.30.460.30">
    <property type="entry name" value="Glutamyl-tRNA reductase, N-terminal domain"/>
    <property type="match status" value="1"/>
</dbReference>
<evidence type="ECO:0000259" key="10">
    <source>
        <dbReference type="Pfam" id="PF00745"/>
    </source>
</evidence>
<organism evidence="13 14">
    <name type="scientific">Hydrogenimonas cancrithermarum</name>
    <dbReference type="NCBI Taxonomy" id="2993563"/>
    <lineage>
        <taxon>Bacteria</taxon>
        <taxon>Pseudomonadati</taxon>
        <taxon>Campylobacterota</taxon>
        <taxon>Epsilonproteobacteria</taxon>
        <taxon>Campylobacterales</taxon>
        <taxon>Hydrogenimonadaceae</taxon>
        <taxon>Hydrogenimonas</taxon>
    </lineage>
</organism>
<protein>
    <recommendedName>
        <fullName evidence="3 8">Glutamyl-tRNA reductase</fullName>
        <shortName evidence="8">GluTR</shortName>
        <ecNumber evidence="3 8">1.2.1.70</ecNumber>
    </recommendedName>
</protein>
<keyword evidence="4 8" id="KW-0521">NADP</keyword>
<keyword evidence="14" id="KW-1185">Reference proteome</keyword>
<evidence type="ECO:0000256" key="9">
    <source>
        <dbReference type="RuleBase" id="RU000584"/>
    </source>
</evidence>
<accession>A0ABM8FL12</accession>
<evidence type="ECO:0000256" key="1">
    <source>
        <dbReference type="ARBA" id="ARBA00005059"/>
    </source>
</evidence>
<feature type="domain" description="Glutamyl-tRNA reductase N-terminal" evidence="12">
    <location>
        <begin position="6"/>
        <end position="157"/>
    </location>
</feature>
<evidence type="ECO:0000256" key="5">
    <source>
        <dbReference type="ARBA" id="ARBA00023002"/>
    </source>
</evidence>
<dbReference type="InterPro" id="IPR015895">
    <property type="entry name" value="4pyrrol_synth_GluRdtase_N"/>
</dbReference>
<dbReference type="InterPro" id="IPR015896">
    <property type="entry name" value="4pyrrol_synth_GluRdtase_dimer"/>
</dbReference>
<dbReference type="PANTHER" id="PTHR43013">
    <property type="entry name" value="GLUTAMYL-TRNA REDUCTASE"/>
    <property type="match status" value="1"/>
</dbReference>
<feature type="binding site" evidence="8">
    <location>
        <begin position="191"/>
        <end position="196"/>
    </location>
    <ligand>
        <name>NADP(+)</name>
        <dbReference type="ChEBI" id="CHEBI:58349"/>
    </ligand>
</feature>
<feature type="binding site" evidence="8">
    <location>
        <begin position="50"/>
        <end position="53"/>
    </location>
    <ligand>
        <name>substrate</name>
    </ligand>
</feature>
<feature type="binding site" evidence="8">
    <location>
        <position position="121"/>
    </location>
    <ligand>
        <name>substrate</name>
    </ligand>
</feature>
<evidence type="ECO:0000313" key="13">
    <source>
        <dbReference type="EMBL" id="BDY12102.1"/>
    </source>
</evidence>
<comment type="miscellaneous">
    <text evidence="8">During catalysis, the active site Cys acts as a nucleophile attacking the alpha-carbonyl group of tRNA-bound glutamate with the formation of a thioester intermediate between enzyme and glutamate, and the concomitant release of tRNA(Glu). The thioester intermediate is finally reduced by direct hydride transfer from NADPH, to form the product GSA.</text>
</comment>
<gene>
    <name evidence="8 13" type="primary">hemA</name>
    <name evidence="13" type="ORF">HCR_04140</name>
</gene>
<evidence type="ECO:0000256" key="7">
    <source>
        <dbReference type="ARBA" id="ARBA00047464"/>
    </source>
</evidence>
<comment type="domain">
    <text evidence="8">Possesses an unusual extended V-shaped dimeric structure with each monomer consisting of three distinct domains arranged along a curved 'spinal' alpha-helix. The N-terminal catalytic domain specifically recognizes the glutamate moiety of the substrate. The second domain is the NADPH-binding domain, and the third C-terminal domain is responsible for dimerization.</text>
</comment>
<evidence type="ECO:0000256" key="3">
    <source>
        <dbReference type="ARBA" id="ARBA00012970"/>
    </source>
</evidence>
<dbReference type="SUPFAM" id="SSF69742">
    <property type="entry name" value="Glutamyl tRNA-reductase catalytic, N-terminal domain"/>
    <property type="match status" value="1"/>
</dbReference>
<feature type="binding site" evidence="8">
    <location>
        <begin position="115"/>
        <end position="117"/>
    </location>
    <ligand>
        <name>substrate</name>
    </ligand>
</feature>
<evidence type="ECO:0000256" key="6">
    <source>
        <dbReference type="ARBA" id="ARBA00023244"/>
    </source>
</evidence>
<dbReference type="InterPro" id="IPR036343">
    <property type="entry name" value="GluRdtase_N_sf"/>
</dbReference>
<dbReference type="CDD" id="cd05213">
    <property type="entry name" value="NAD_bind_Glutamyl_tRNA_reduct"/>
    <property type="match status" value="1"/>
</dbReference>
<dbReference type="InterPro" id="IPR036291">
    <property type="entry name" value="NAD(P)-bd_dom_sf"/>
</dbReference>
<feature type="site" description="Important for activity" evidence="8">
    <location>
        <position position="100"/>
    </location>
</feature>
<dbReference type="PANTHER" id="PTHR43013:SF1">
    <property type="entry name" value="GLUTAMYL-TRNA REDUCTASE"/>
    <property type="match status" value="1"/>
</dbReference>
<dbReference type="PIRSF" id="PIRSF000445">
    <property type="entry name" value="4pyrrol_synth_GluRdtase"/>
    <property type="match status" value="1"/>
</dbReference>
<dbReference type="PROSITE" id="PS00747">
    <property type="entry name" value="GLUTR"/>
    <property type="match status" value="1"/>
</dbReference>
<dbReference type="Pfam" id="PF01488">
    <property type="entry name" value="Shikimate_DH"/>
    <property type="match status" value="1"/>
</dbReference>
<dbReference type="InterPro" id="IPR006151">
    <property type="entry name" value="Shikm_DH/Glu-tRNA_Rdtase"/>
</dbReference>
<dbReference type="Pfam" id="PF00745">
    <property type="entry name" value="GlutR_dimer"/>
    <property type="match status" value="1"/>
</dbReference>
<dbReference type="Gene3D" id="3.40.50.720">
    <property type="entry name" value="NAD(P)-binding Rossmann-like Domain"/>
    <property type="match status" value="1"/>
</dbReference>
<dbReference type="HAMAP" id="MF_00087">
    <property type="entry name" value="Glu_tRNA_reductase"/>
    <property type="match status" value="1"/>
</dbReference>
<dbReference type="SUPFAM" id="SSF69075">
    <property type="entry name" value="Glutamyl tRNA-reductase dimerization domain"/>
    <property type="match status" value="1"/>
</dbReference>
<keyword evidence="5 8" id="KW-0560">Oxidoreductase</keyword>
<keyword evidence="6 8" id="KW-0627">Porphyrin biosynthesis</keyword>
<comment type="subunit">
    <text evidence="8">Homodimer.</text>
</comment>
<dbReference type="RefSeq" id="WP_286337306.1">
    <property type="nucleotide sequence ID" value="NZ_AP027370.1"/>
</dbReference>
<dbReference type="Proteomes" id="UP001321445">
    <property type="component" value="Chromosome"/>
</dbReference>
<dbReference type="NCBIfam" id="TIGR01035">
    <property type="entry name" value="hemA"/>
    <property type="match status" value="1"/>
</dbReference>
<feature type="binding site" evidence="8">
    <location>
        <position position="110"/>
    </location>
    <ligand>
        <name>substrate</name>
    </ligand>
</feature>
<comment type="catalytic activity">
    <reaction evidence="7 8 9">
        <text>(S)-4-amino-5-oxopentanoate + tRNA(Glu) + NADP(+) = L-glutamyl-tRNA(Glu) + NADPH + H(+)</text>
        <dbReference type="Rhea" id="RHEA:12344"/>
        <dbReference type="Rhea" id="RHEA-COMP:9663"/>
        <dbReference type="Rhea" id="RHEA-COMP:9680"/>
        <dbReference type="ChEBI" id="CHEBI:15378"/>
        <dbReference type="ChEBI" id="CHEBI:57501"/>
        <dbReference type="ChEBI" id="CHEBI:57783"/>
        <dbReference type="ChEBI" id="CHEBI:58349"/>
        <dbReference type="ChEBI" id="CHEBI:78442"/>
        <dbReference type="ChEBI" id="CHEBI:78520"/>
        <dbReference type="EC" id="1.2.1.70"/>
    </reaction>
</comment>
<feature type="active site" description="Nucleophile" evidence="8">
    <location>
        <position position="51"/>
    </location>
</feature>
<dbReference type="InterPro" id="IPR018214">
    <property type="entry name" value="GluRdtase_CS"/>
</dbReference>
<dbReference type="EC" id="1.2.1.70" evidence="3 8"/>
<reference evidence="13 14" key="1">
    <citation type="submission" date="2023-03" db="EMBL/GenBank/DDBJ databases">
        <title>Description of Hydrogenimonas sp. ISO32.</title>
        <authorList>
            <person name="Mino S."/>
            <person name="Fukazawa S."/>
            <person name="Sawabe T."/>
        </authorList>
    </citation>
    <scope>NUCLEOTIDE SEQUENCE [LARGE SCALE GENOMIC DNA]</scope>
    <source>
        <strain evidence="13 14">ISO32</strain>
    </source>
</reference>
<evidence type="ECO:0000259" key="12">
    <source>
        <dbReference type="Pfam" id="PF05201"/>
    </source>
</evidence>
<dbReference type="EMBL" id="AP027370">
    <property type="protein sequence ID" value="BDY12102.1"/>
    <property type="molecule type" value="Genomic_DNA"/>
</dbReference>
<sequence>MQYLVVSFSHKNTDIVVREKLAFSDEEAKKRALEEVLQTHGVNEAILLSTCNRVEFIVSTSNPSMALGSIFMTLHRHSGLSVEELEGRADVYEDEGAVHHVFAVAASLDSLVVGETQIAGQLKDAFRFAYENGFCAQKLSRLIHFAFKCAAEVRNSTDISKSPVSVAGAAVAQAKHVMGGNLGGFTGLVVGAGEMSEIVTKHLVANGCNVILFNRTAEKAKKIAEEVGGRIDVEPFEALTEFVNRYRLLFTATAATEPIITDEMVEETTFERHWFDLAVPRDIDVISDSRVHIYAVDDLQETVNNNLALRQEHARKAYEIVGRFTMEFFKWLQSLMIDPLIKDIREQAKRAAMAEIERAVKKGFIPPQTQKNVEKLVHNAFNKFLHTPTKQLREVAEQPRADTIIEAMKYIFKTETDVKMMDKYKCEFIMKDDVR</sequence>
<evidence type="ECO:0000259" key="11">
    <source>
        <dbReference type="Pfam" id="PF01488"/>
    </source>
</evidence>
<proteinExistence type="inferred from homology"/>
<name>A0ABM8FL12_9BACT</name>